<dbReference type="GO" id="GO:0005773">
    <property type="term" value="C:vacuole"/>
    <property type="evidence" value="ECO:0007669"/>
    <property type="project" value="UniProtKB-SubCell"/>
</dbReference>
<sequence>MLIIFCILFFIPHSFAFSLPDPYTTFSKLNLPPGVNGGSVSLDPLNQGPYVATSDGRILKYNGSDFMDFAYLSPNRDNLLGIPAPLGDSTGRILEYNTVTGEVRALLKDLPRPAGPAVSADGTFIAYGSYNTQQIFKYYLQGLKAGTTEVLVPELPGAPGITKRAVEFGYFWVGVNQMVQQQPTPVVQAYGYKFSSNGNVVLIKNFTTEYGNARVNVVQEYFNLLQGGTLYAGSRTSNYVGKYTKW</sequence>
<dbReference type="Proteomes" id="UP001161247">
    <property type="component" value="Chromosome 4"/>
</dbReference>
<keyword evidence="5" id="KW-0732">Signal</keyword>
<gene>
    <name evidence="7" type="ORF">OLC1_LOCUS11300</name>
</gene>
<accession>A0AAV1D4M3</accession>
<dbReference type="GO" id="GO:0012505">
    <property type="term" value="C:endomembrane system"/>
    <property type="evidence" value="ECO:0007669"/>
    <property type="project" value="TreeGrafter"/>
</dbReference>
<dbReference type="SUPFAM" id="SSF63829">
    <property type="entry name" value="Calcium-dependent phosphotriesterase"/>
    <property type="match status" value="1"/>
</dbReference>
<evidence type="ECO:0000313" key="7">
    <source>
        <dbReference type="EMBL" id="CAI9101792.1"/>
    </source>
</evidence>
<dbReference type="GO" id="GO:0016787">
    <property type="term" value="F:hydrolase activity"/>
    <property type="evidence" value="ECO:0007669"/>
    <property type="project" value="TreeGrafter"/>
</dbReference>
<reference evidence="7" key="1">
    <citation type="submission" date="2023-03" db="EMBL/GenBank/DDBJ databases">
        <authorList>
            <person name="Julca I."/>
        </authorList>
    </citation>
    <scope>NUCLEOTIDE SEQUENCE</scope>
</reference>
<dbReference type="AlphaFoldDB" id="A0AAV1D4M3"/>
<comment type="similarity">
    <text evidence="2">Belongs to the strictosidine synthase family.</text>
</comment>
<evidence type="ECO:0000256" key="4">
    <source>
        <dbReference type="ARBA" id="ARBA00023180"/>
    </source>
</evidence>
<name>A0AAV1D4M3_OLDCO</name>
<dbReference type="PANTHER" id="PTHR10426">
    <property type="entry name" value="STRICTOSIDINE SYNTHASE-RELATED"/>
    <property type="match status" value="1"/>
</dbReference>
<evidence type="ECO:0000313" key="8">
    <source>
        <dbReference type="Proteomes" id="UP001161247"/>
    </source>
</evidence>
<dbReference type="Gene3D" id="2.120.10.30">
    <property type="entry name" value="TolB, C-terminal domain"/>
    <property type="match status" value="2"/>
</dbReference>
<evidence type="ECO:0000259" key="6">
    <source>
        <dbReference type="Pfam" id="PF03088"/>
    </source>
</evidence>
<feature type="domain" description="Strictosidine synthase conserved region" evidence="6">
    <location>
        <begin position="86"/>
        <end position="142"/>
    </location>
</feature>
<dbReference type="EMBL" id="OX459121">
    <property type="protein sequence ID" value="CAI9101792.1"/>
    <property type="molecule type" value="Genomic_DNA"/>
</dbReference>
<dbReference type="InterPro" id="IPR011042">
    <property type="entry name" value="6-blade_b-propeller_TolB-like"/>
</dbReference>
<keyword evidence="4" id="KW-0325">Glycoprotein</keyword>
<keyword evidence="3" id="KW-0926">Vacuole</keyword>
<evidence type="ECO:0000256" key="2">
    <source>
        <dbReference type="ARBA" id="ARBA00009191"/>
    </source>
</evidence>
<evidence type="ECO:0000256" key="5">
    <source>
        <dbReference type="SAM" id="SignalP"/>
    </source>
</evidence>
<proteinExistence type="inferred from homology"/>
<dbReference type="Pfam" id="PF03088">
    <property type="entry name" value="Str_synth"/>
    <property type="match status" value="1"/>
</dbReference>
<evidence type="ECO:0000256" key="3">
    <source>
        <dbReference type="ARBA" id="ARBA00022554"/>
    </source>
</evidence>
<keyword evidence="8" id="KW-1185">Reference proteome</keyword>
<feature type="signal peptide" evidence="5">
    <location>
        <begin position="1"/>
        <end position="16"/>
    </location>
</feature>
<feature type="chain" id="PRO_5043852600" evidence="5">
    <location>
        <begin position="17"/>
        <end position="246"/>
    </location>
</feature>
<dbReference type="PANTHER" id="PTHR10426:SF136">
    <property type="entry name" value="PROTEIN STRICTOSIDINE SYNTHASE-LIKE 9-LIKE"/>
    <property type="match status" value="1"/>
</dbReference>
<evidence type="ECO:0000256" key="1">
    <source>
        <dbReference type="ARBA" id="ARBA00004116"/>
    </source>
</evidence>
<dbReference type="InterPro" id="IPR018119">
    <property type="entry name" value="Strictosidine_synth_cons-reg"/>
</dbReference>
<protein>
    <submittedName>
        <fullName evidence="7">OLC1v1039206C1</fullName>
    </submittedName>
</protein>
<comment type="subcellular location">
    <subcellularLocation>
        <location evidence="1">Vacuole</location>
    </subcellularLocation>
</comment>
<organism evidence="7 8">
    <name type="scientific">Oldenlandia corymbosa var. corymbosa</name>
    <dbReference type="NCBI Taxonomy" id="529605"/>
    <lineage>
        <taxon>Eukaryota</taxon>
        <taxon>Viridiplantae</taxon>
        <taxon>Streptophyta</taxon>
        <taxon>Embryophyta</taxon>
        <taxon>Tracheophyta</taxon>
        <taxon>Spermatophyta</taxon>
        <taxon>Magnoliopsida</taxon>
        <taxon>eudicotyledons</taxon>
        <taxon>Gunneridae</taxon>
        <taxon>Pentapetalae</taxon>
        <taxon>asterids</taxon>
        <taxon>lamiids</taxon>
        <taxon>Gentianales</taxon>
        <taxon>Rubiaceae</taxon>
        <taxon>Rubioideae</taxon>
        <taxon>Spermacoceae</taxon>
        <taxon>Hedyotis-Oldenlandia complex</taxon>
        <taxon>Oldenlandia</taxon>
    </lineage>
</organism>